<keyword evidence="2" id="KW-1185">Reference proteome</keyword>
<name>A0ACC0HXQ5_9ERIC</name>
<accession>A0ACC0HXQ5</accession>
<organism evidence="1 2">
    <name type="scientific">Camellia lanceoleosa</name>
    <dbReference type="NCBI Taxonomy" id="1840588"/>
    <lineage>
        <taxon>Eukaryota</taxon>
        <taxon>Viridiplantae</taxon>
        <taxon>Streptophyta</taxon>
        <taxon>Embryophyta</taxon>
        <taxon>Tracheophyta</taxon>
        <taxon>Spermatophyta</taxon>
        <taxon>Magnoliopsida</taxon>
        <taxon>eudicotyledons</taxon>
        <taxon>Gunneridae</taxon>
        <taxon>Pentapetalae</taxon>
        <taxon>asterids</taxon>
        <taxon>Ericales</taxon>
        <taxon>Theaceae</taxon>
        <taxon>Camellia</taxon>
    </lineage>
</organism>
<reference evidence="1 2" key="1">
    <citation type="journal article" date="2022" name="Plant J.">
        <title>Chromosome-level genome of Camellia lanceoleosa provides a valuable resource for understanding genome evolution and self-incompatibility.</title>
        <authorList>
            <person name="Gong W."/>
            <person name="Xiao S."/>
            <person name="Wang L."/>
            <person name="Liao Z."/>
            <person name="Chang Y."/>
            <person name="Mo W."/>
            <person name="Hu G."/>
            <person name="Li W."/>
            <person name="Zhao G."/>
            <person name="Zhu H."/>
            <person name="Hu X."/>
            <person name="Ji K."/>
            <person name="Xiang X."/>
            <person name="Song Q."/>
            <person name="Yuan D."/>
            <person name="Jin S."/>
            <person name="Zhang L."/>
        </authorList>
    </citation>
    <scope>NUCLEOTIDE SEQUENCE [LARGE SCALE GENOMIC DNA]</scope>
    <source>
        <strain evidence="1">SQ_2022a</strain>
    </source>
</reference>
<evidence type="ECO:0000313" key="1">
    <source>
        <dbReference type="EMBL" id="KAI8018258.1"/>
    </source>
</evidence>
<protein>
    <submittedName>
        <fullName evidence="1">ATP-dependent 6-phosphofructokinase</fullName>
    </submittedName>
</protein>
<dbReference type="Proteomes" id="UP001060215">
    <property type="component" value="Chromosome 2"/>
</dbReference>
<comment type="caution">
    <text evidence="1">The sequence shown here is derived from an EMBL/GenBank/DDBJ whole genome shotgun (WGS) entry which is preliminary data.</text>
</comment>
<sequence length="151" mass="16393">MPKSSNLFKKFFKPTKSKKVPKFRSALNQLLSTLGARSPSDESRKAKTSPRRPSTGEEGANPESALDFLAKHCQWVVVTLGPNGCIAKHGKEAIDATGAEDLFASGFLYGLVKGLNLEECCKVGLCNGGSVIRALGGEVTPQNWQWMHKQM</sequence>
<gene>
    <name evidence="1" type="ORF">LOK49_LG04G01256</name>
</gene>
<evidence type="ECO:0000313" key="2">
    <source>
        <dbReference type="Proteomes" id="UP001060215"/>
    </source>
</evidence>
<dbReference type="EMBL" id="CM045759">
    <property type="protein sequence ID" value="KAI8018258.1"/>
    <property type="molecule type" value="Genomic_DNA"/>
</dbReference>
<proteinExistence type="predicted"/>